<dbReference type="Proteomes" id="UP000008366">
    <property type="component" value="Unassembled WGS sequence"/>
</dbReference>
<dbReference type="SUPFAM" id="SSF55729">
    <property type="entry name" value="Acyl-CoA N-acyltransferases (Nat)"/>
    <property type="match status" value="1"/>
</dbReference>
<keyword evidence="3" id="KW-1185">Reference proteome</keyword>
<proteinExistence type="predicted"/>
<dbReference type="STRING" id="1184609.KILIM_015_00610"/>
<protein>
    <recommendedName>
        <fullName evidence="1">N-acetyltransferase domain-containing protein</fullName>
    </recommendedName>
</protein>
<evidence type="ECO:0000313" key="3">
    <source>
        <dbReference type="Proteomes" id="UP000008366"/>
    </source>
</evidence>
<dbReference type="PANTHER" id="PTHR31435">
    <property type="entry name" value="PROTEIN NATD1"/>
    <property type="match status" value="1"/>
</dbReference>
<feature type="domain" description="N-acetyltransferase" evidence="1">
    <location>
        <begin position="6"/>
        <end position="92"/>
    </location>
</feature>
<accession>K6W730</accession>
<name>K6W730_9MICO</name>
<dbReference type="InterPro" id="IPR031165">
    <property type="entry name" value="GNAT_YJDJ"/>
</dbReference>
<dbReference type="OrthoDB" id="5405911at2"/>
<organism evidence="2 3">
    <name type="scientific">Kineosphaera limosa NBRC 100340</name>
    <dbReference type="NCBI Taxonomy" id="1184609"/>
    <lineage>
        <taxon>Bacteria</taxon>
        <taxon>Bacillati</taxon>
        <taxon>Actinomycetota</taxon>
        <taxon>Actinomycetes</taxon>
        <taxon>Micrococcales</taxon>
        <taxon>Dermatophilaceae</taxon>
        <taxon>Kineosphaera</taxon>
    </lineage>
</organism>
<comment type="caution">
    <text evidence="2">The sequence shown here is derived from an EMBL/GenBank/DDBJ whole genome shotgun (WGS) entry which is preliminary data.</text>
</comment>
<dbReference type="InterPro" id="IPR016181">
    <property type="entry name" value="Acyl_CoA_acyltransferase"/>
</dbReference>
<evidence type="ECO:0000313" key="2">
    <source>
        <dbReference type="EMBL" id="GAB95000.1"/>
    </source>
</evidence>
<dbReference type="PROSITE" id="PS51729">
    <property type="entry name" value="GNAT_YJDJ"/>
    <property type="match status" value="1"/>
</dbReference>
<reference evidence="2 3" key="1">
    <citation type="submission" date="2012-08" db="EMBL/GenBank/DDBJ databases">
        <title>Whole genome shotgun sequence of Kineosphaera limosa NBRC 100340.</title>
        <authorList>
            <person name="Yoshida I."/>
            <person name="Isaki S."/>
            <person name="Hosoyama A."/>
            <person name="Tsuchikane K."/>
            <person name="Katsumata H."/>
            <person name="Ando Y."/>
            <person name="Ohji S."/>
            <person name="Hamada M."/>
            <person name="Tamura T."/>
            <person name="Yamazoe A."/>
            <person name="Yamazaki S."/>
            <person name="Fujita N."/>
        </authorList>
    </citation>
    <scope>NUCLEOTIDE SEQUENCE [LARGE SCALE GENOMIC DNA]</scope>
    <source>
        <strain evidence="2 3">NBRC 100340</strain>
    </source>
</reference>
<gene>
    <name evidence="2" type="ORF">KILIM_015_00610</name>
</gene>
<dbReference type="AlphaFoldDB" id="K6W730"/>
<sequence>MEPTVSRQTDPDRFEVTADGQVAGFTQFVDVEGQRIFFHTEIGEEFGGQGLAGIVVAQALAATREDGLRVVPVCPFVKKYVQKHHDFDDIVDRVTPDALAAIPGR</sequence>
<dbReference type="PANTHER" id="PTHR31435:SF10">
    <property type="entry name" value="BSR4717 PROTEIN"/>
    <property type="match status" value="1"/>
</dbReference>
<dbReference type="Pfam" id="PF14542">
    <property type="entry name" value="Acetyltransf_CG"/>
    <property type="match status" value="1"/>
</dbReference>
<evidence type="ECO:0000259" key="1">
    <source>
        <dbReference type="PROSITE" id="PS51729"/>
    </source>
</evidence>
<dbReference type="Gene3D" id="3.40.630.30">
    <property type="match status" value="1"/>
</dbReference>
<dbReference type="RefSeq" id="WP_006591532.1">
    <property type="nucleotide sequence ID" value="NZ_BAHD01000015.1"/>
</dbReference>
<dbReference type="InterPro" id="IPR045057">
    <property type="entry name" value="Gcn5-rel_NAT"/>
</dbReference>
<dbReference type="eggNOG" id="COG2388">
    <property type="taxonomic scope" value="Bacteria"/>
</dbReference>
<dbReference type="EMBL" id="BAHD01000015">
    <property type="protein sequence ID" value="GAB95000.1"/>
    <property type="molecule type" value="Genomic_DNA"/>
</dbReference>